<dbReference type="GO" id="GO:0005227">
    <property type="term" value="F:calcium-activated cation channel activity"/>
    <property type="evidence" value="ECO:0007669"/>
    <property type="project" value="InterPro"/>
</dbReference>
<feature type="region of interest" description="Disordered" evidence="7">
    <location>
        <begin position="556"/>
        <end position="580"/>
    </location>
</feature>
<evidence type="ECO:0000256" key="2">
    <source>
        <dbReference type="ARBA" id="ARBA00007779"/>
    </source>
</evidence>
<evidence type="ECO:0000256" key="3">
    <source>
        <dbReference type="ARBA" id="ARBA00022448"/>
    </source>
</evidence>
<proteinExistence type="inferred from homology"/>
<name>A0A5N6JPB1_MONLA</name>
<dbReference type="Proteomes" id="UP000326757">
    <property type="component" value="Unassembled WGS sequence"/>
</dbReference>
<sequence>MSSVLSSDPSATSATATSTTSSVAGSAQGSEGISLVALLTAMASSAIIFGVQMVAFMLLKNKLARIFKPKTYLVPEKERTEPPPRSPWGWLFTIFQFRDREVIKKCGLDAYFFLRYLQTLLVIFIPMAVVIIPILVPMNYIGGRGGDWALQFANDLNSTEVSSNPNVTGLDQLAWTNIQPSKTNRYWAHLVLALLAISWVCGVFFAELRVYIKVRQDYLTSAEHRLRASATTVLVSAIPDKWLTKEALAGLYDVFPGGIRNIWINRNYDELLQKIHLRDEIHLMLEGAETELIRAAKKAQKKQKEKEEKAQAKASKRKALTKEEKAQKIQRENEQAERLAQSGGIATGEEAPHTIDDAVDEEAELERQEQARQHKRHNSKSKFKLGNPLAAVGQGFEAVGQGLNKGVGAVGKAGETAFGGVMGLGRELDETIEETNGNGFVSLDAQSIGEDDEYDQYGRYRHRNSQLKPFGSGVDDEKNRDPEKLGVPDGEDRPSVSSERDPQNYEVDRKLAGNTVRRNGFQYGGDGANDASQTNNWWKFWRGPAGGFPSPIPTGYEDDEEFPLTQGDGPKSRVGTGAPPKKSAWEVIKSVVPFLNSDDGPGVDYPKAFNEQYQEHATAAAWQQYLKEKDRPTHRIPRFSWTPSWFFGIPGISPKVDTIYWCREQLAQLNLEIELDQKSPERFPLMNSAFIQFNHQVAAHMACQSVTYHVPKQMAPRTVEISPNDVLWDNMSIKWWEAWLRTAVITAVVLGMILLWSIPVAWTSTLSQISSLVSTKPWLHWLKVIPEKVLQAIAGVLPALVLSILLSLVPTILGYLAFVQGSQTGNEKQGSVQTYYFAFLFVQVFLVVSISGGAVAALGSWSSDITSIPETLAQQLPKAANYFFSYMILQALSVSSGTLLQLTTLIFWFVLPKIFDNTARQKWTRNTTLPSVSWGSFFPVYTNFACIGLIYCVVSPVIIIFVIITFTLLWIANRYNMLYVSRFRIDTGGLLYPRAINQTFTGLYVMELCLIGLFFLTRDEQGNALTAQAIIMIVALLLTALYQFLLNWSFGPLLRYLPITFEDEAVLRDEAFDRMQAERLGLTTADHEALPQNDGTGIHGPGYIEMENLQPAAANAGGKFSKLRPANLVHSASVAGGWALQSGRNLRHKTFARGSGTGGANGIDERIAQPRITRKRRHRDIEAQQKIANALYGGYNDEIEDLAPEERDSLVKHAFQHYALRARRPVVWIPRDDIGVSDDEVKRTRDYAGENIWISNVGAALDAKARVVYGRNPPDFSEVDLITL</sequence>
<dbReference type="Pfam" id="PF02714">
    <property type="entry name" value="RSN1_7TM"/>
    <property type="match status" value="1"/>
</dbReference>
<accession>A0A5N6JPB1</accession>
<dbReference type="InterPro" id="IPR045122">
    <property type="entry name" value="Csc1-like"/>
</dbReference>
<dbReference type="Pfam" id="PF13967">
    <property type="entry name" value="RSN1_TM"/>
    <property type="match status" value="1"/>
</dbReference>
<feature type="compositionally biased region" description="Basic and acidic residues" evidence="7">
    <location>
        <begin position="320"/>
        <end position="337"/>
    </location>
</feature>
<evidence type="ECO:0000259" key="10">
    <source>
        <dbReference type="Pfam" id="PF12621"/>
    </source>
</evidence>
<feature type="transmembrane region" description="Helical" evidence="8">
    <location>
        <begin position="738"/>
        <end position="758"/>
    </location>
</feature>
<feature type="compositionally biased region" description="Basic residues" evidence="7">
    <location>
        <begin position="373"/>
        <end position="383"/>
    </location>
</feature>
<keyword evidence="4 8" id="KW-0812">Transmembrane</keyword>
<feature type="domain" description="CSC1/OSCA1-like N-terminal transmembrane" evidence="11">
    <location>
        <begin position="37"/>
        <end position="206"/>
    </location>
</feature>
<evidence type="ECO:0000256" key="8">
    <source>
        <dbReference type="SAM" id="Phobius"/>
    </source>
</evidence>
<feature type="domain" description="CSC1/OSCA1-like 7TM region" evidence="9">
    <location>
        <begin position="741"/>
        <end position="1014"/>
    </location>
</feature>
<keyword evidence="5 8" id="KW-1133">Transmembrane helix</keyword>
<feature type="transmembrane region" description="Helical" evidence="8">
    <location>
        <begin position="957"/>
        <end position="975"/>
    </location>
</feature>
<dbReference type="InterPro" id="IPR003864">
    <property type="entry name" value="CSC1/OSCA1-like_7TM"/>
</dbReference>
<evidence type="ECO:0000259" key="9">
    <source>
        <dbReference type="Pfam" id="PF02714"/>
    </source>
</evidence>
<feature type="compositionally biased region" description="Basic and acidic residues" evidence="7">
    <location>
        <begin position="302"/>
        <end position="311"/>
    </location>
</feature>
<organism evidence="13 14">
    <name type="scientific">Monilinia laxa</name>
    <name type="common">Brown rot fungus</name>
    <name type="synonym">Sclerotinia laxa</name>
    <dbReference type="NCBI Taxonomy" id="61186"/>
    <lineage>
        <taxon>Eukaryota</taxon>
        <taxon>Fungi</taxon>
        <taxon>Dikarya</taxon>
        <taxon>Ascomycota</taxon>
        <taxon>Pezizomycotina</taxon>
        <taxon>Leotiomycetes</taxon>
        <taxon>Helotiales</taxon>
        <taxon>Sclerotiniaceae</taxon>
        <taxon>Monilinia</taxon>
    </lineage>
</organism>
<feature type="transmembrane region" description="Helical" evidence="8">
    <location>
        <begin position="789"/>
        <end position="816"/>
    </location>
</feature>
<dbReference type="InterPro" id="IPR032880">
    <property type="entry name" value="CSC1/OSCA1-like_N"/>
</dbReference>
<reference evidence="13 14" key="1">
    <citation type="submission" date="2019-06" db="EMBL/GenBank/DDBJ databases">
        <title>Genome Sequence of the Brown Rot Fungal Pathogen Monilinia laxa.</title>
        <authorList>
            <person name="De Miccolis Angelini R.M."/>
            <person name="Landi L."/>
            <person name="Abate D."/>
            <person name="Pollastro S."/>
            <person name="Romanazzi G."/>
            <person name="Faretra F."/>
        </authorList>
    </citation>
    <scope>NUCLEOTIDE SEQUENCE [LARGE SCALE GENOMIC DNA]</scope>
    <source>
        <strain evidence="13 14">Mlax316</strain>
    </source>
</reference>
<dbReference type="InterPro" id="IPR022257">
    <property type="entry name" value="PHM7_ext"/>
</dbReference>
<feature type="domain" description="10TM putative phosphate transporter extracellular tail" evidence="10">
    <location>
        <begin position="1182"/>
        <end position="1275"/>
    </location>
</feature>
<evidence type="ECO:0008006" key="15">
    <source>
        <dbReference type="Google" id="ProtNLM"/>
    </source>
</evidence>
<dbReference type="GO" id="GO:0005886">
    <property type="term" value="C:plasma membrane"/>
    <property type="evidence" value="ECO:0007669"/>
    <property type="project" value="TreeGrafter"/>
</dbReference>
<feature type="compositionally biased region" description="Basic and acidic residues" evidence="7">
    <location>
        <begin position="475"/>
        <end position="511"/>
    </location>
</feature>
<evidence type="ECO:0000256" key="5">
    <source>
        <dbReference type="ARBA" id="ARBA00022989"/>
    </source>
</evidence>
<feature type="transmembrane region" description="Helical" evidence="8">
    <location>
        <begin position="35"/>
        <end position="59"/>
    </location>
</feature>
<comment type="caution">
    <text evidence="13">The sequence shown here is derived from an EMBL/GenBank/DDBJ whole genome shotgun (WGS) entry which is preliminary data.</text>
</comment>
<feature type="domain" description="CSC1/OSCA1-like cytosolic" evidence="12">
    <location>
        <begin position="231"/>
        <end position="337"/>
    </location>
</feature>
<feature type="transmembrane region" description="Helical" evidence="8">
    <location>
        <begin position="1027"/>
        <end position="1046"/>
    </location>
</feature>
<feature type="region of interest" description="Disordered" evidence="7">
    <location>
        <begin position="1"/>
        <end position="26"/>
    </location>
</feature>
<dbReference type="PANTHER" id="PTHR13018:SF20">
    <property type="entry name" value="SPORULATION-SPECIFIC PROTEIN 75"/>
    <property type="match status" value="1"/>
</dbReference>
<dbReference type="InterPro" id="IPR027815">
    <property type="entry name" value="CSC1/OSCA1-like_cyt"/>
</dbReference>
<protein>
    <recommendedName>
        <fullName evidence="15">CSC1/OSCA1-like 7TM region domain-containing protein</fullName>
    </recommendedName>
</protein>
<feature type="transmembrane region" description="Helical" evidence="8">
    <location>
        <begin position="995"/>
        <end position="1015"/>
    </location>
</feature>
<keyword evidence="6 8" id="KW-0472">Membrane</keyword>
<comment type="similarity">
    <text evidence="2">Belongs to the CSC1 (TC 1.A.17) family.</text>
</comment>
<dbReference type="PANTHER" id="PTHR13018">
    <property type="entry name" value="PROBABLE MEMBRANE PROTEIN DUF221-RELATED"/>
    <property type="match status" value="1"/>
</dbReference>
<keyword evidence="14" id="KW-1185">Reference proteome</keyword>
<comment type="subcellular location">
    <subcellularLocation>
        <location evidence="1">Membrane</location>
        <topology evidence="1">Multi-pass membrane protein</topology>
    </subcellularLocation>
</comment>
<feature type="transmembrane region" description="Helical" evidence="8">
    <location>
        <begin position="113"/>
        <end position="136"/>
    </location>
</feature>
<feature type="transmembrane region" description="Helical" evidence="8">
    <location>
        <begin position="186"/>
        <end position="206"/>
    </location>
</feature>
<dbReference type="Pfam" id="PF14703">
    <property type="entry name" value="PHM7_cyt"/>
    <property type="match status" value="2"/>
</dbReference>
<dbReference type="OrthoDB" id="1076608at2759"/>
<feature type="region of interest" description="Disordered" evidence="7">
    <location>
        <begin position="459"/>
        <end position="513"/>
    </location>
</feature>
<dbReference type="Pfam" id="PF12621">
    <property type="entry name" value="PHM7_ext"/>
    <property type="match status" value="1"/>
</dbReference>
<feature type="transmembrane region" description="Helical" evidence="8">
    <location>
        <begin position="883"/>
        <end position="911"/>
    </location>
</feature>
<keyword evidence="3" id="KW-0813">Transport</keyword>
<evidence type="ECO:0000256" key="6">
    <source>
        <dbReference type="ARBA" id="ARBA00023136"/>
    </source>
</evidence>
<evidence type="ECO:0000313" key="14">
    <source>
        <dbReference type="Proteomes" id="UP000326757"/>
    </source>
</evidence>
<gene>
    <name evidence="13" type="ORF">EYC80_010835</name>
</gene>
<feature type="transmembrane region" description="Helical" evidence="8">
    <location>
        <begin position="837"/>
        <end position="863"/>
    </location>
</feature>
<evidence type="ECO:0000259" key="12">
    <source>
        <dbReference type="Pfam" id="PF14703"/>
    </source>
</evidence>
<evidence type="ECO:0000256" key="7">
    <source>
        <dbReference type="SAM" id="MobiDB-lite"/>
    </source>
</evidence>
<evidence type="ECO:0000256" key="1">
    <source>
        <dbReference type="ARBA" id="ARBA00004141"/>
    </source>
</evidence>
<evidence type="ECO:0000256" key="4">
    <source>
        <dbReference type="ARBA" id="ARBA00022692"/>
    </source>
</evidence>
<feature type="domain" description="CSC1/OSCA1-like cytosolic" evidence="12">
    <location>
        <begin position="615"/>
        <end position="730"/>
    </location>
</feature>
<evidence type="ECO:0000259" key="11">
    <source>
        <dbReference type="Pfam" id="PF13967"/>
    </source>
</evidence>
<evidence type="ECO:0000313" key="13">
    <source>
        <dbReference type="EMBL" id="KAB8290402.1"/>
    </source>
</evidence>
<dbReference type="EMBL" id="VIGI01000017">
    <property type="protein sequence ID" value="KAB8290402.1"/>
    <property type="molecule type" value="Genomic_DNA"/>
</dbReference>
<feature type="region of interest" description="Disordered" evidence="7">
    <location>
        <begin position="299"/>
        <end position="385"/>
    </location>
</feature>